<dbReference type="RefSeq" id="WP_149546042.1">
    <property type="nucleotide sequence ID" value="NZ_VTPS01000020.1"/>
</dbReference>
<reference evidence="3 4" key="1">
    <citation type="submission" date="2019-08" db="EMBL/GenBank/DDBJ databases">
        <title>Calorimonas adulescens gen. nov., sp. nov., an anaerobic thermophilic bacterium from Sakhalin hot spring.</title>
        <authorList>
            <person name="Khomyakova M.A."/>
            <person name="Merkel A.Y."/>
            <person name="Novikov A."/>
            <person name="Bonch-Osmolovskaya E.A."/>
            <person name="Slobodkin A.I."/>
        </authorList>
    </citation>
    <scope>NUCLEOTIDE SEQUENCE [LARGE SCALE GENOMIC DNA]</scope>
    <source>
        <strain evidence="3 4">A05MB</strain>
    </source>
</reference>
<keyword evidence="4" id="KW-1185">Reference proteome</keyword>
<dbReference type="InterPro" id="IPR006442">
    <property type="entry name" value="Antitoxin_Phd/YefM"/>
</dbReference>
<dbReference type="InterPro" id="IPR036165">
    <property type="entry name" value="YefM-like_sf"/>
</dbReference>
<evidence type="ECO:0000256" key="1">
    <source>
        <dbReference type="ARBA" id="ARBA00009981"/>
    </source>
</evidence>
<protein>
    <recommendedName>
        <fullName evidence="2">Antitoxin</fullName>
    </recommendedName>
</protein>
<comment type="function">
    <text evidence="2">Antitoxin component of a type II toxin-antitoxin (TA) system.</text>
</comment>
<gene>
    <name evidence="3" type="ORF">FWJ32_11190</name>
</gene>
<evidence type="ECO:0000313" key="3">
    <source>
        <dbReference type="EMBL" id="TZE80953.1"/>
    </source>
</evidence>
<name>A0A5D8QBP2_9THEO</name>
<dbReference type="Proteomes" id="UP000322976">
    <property type="component" value="Unassembled WGS sequence"/>
</dbReference>
<evidence type="ECO:0000256" key="2">
    <source>
        <dbReference type="RuleBase" id="RU362080"/>
    </source>
</evidence>
<evidence type="ECO:0000313" key="4">
    <source>
        <dbReference type="Proteomes" id="UP000322976"/>
    </source>
</evidence>
<sequence length="94" mass="10563">MERIVGIDKIRPKLGEYLEKAEKGEVLIISSRSEPKGVIIGYSMYNELKTLAQKAKQLEVAQILDKFRDRAEKAGLSEAEIQKEIEEARNAGSD</sequence>
<comment type="similarity">
    <text evidence="1 2">Belongs to the phD/YefM antitoxin family.</text>
</comment>
<proteinExistence type="inferred from homology"/>
<dbReference type="NCBIfam" id="TIGR01552">
    <property type="entry name" value="phd_fam"/>
    <property type="match status" value="1"/>
</dbReference>
<dbReference type="EMBL" id="VTPS01000020">
    <property type="protein sequence ID" value="TZE80953.1"/>
    <property type="molecule type" value="Genomic_DNA"/>
</dbReference>
<dbReference type="Pfam" id="PF02604">
    <property type="entry name" value="PhdYeFM_antitox"/>
    <property type="match status" value="1"/>
</dbReference>
<dbReference type="SUPFAM" id="SSF143120">
    <property type="entry name" value="YefM-like"/>
    <property type="match status" value="1"/>
</dbReference>
<accession>A0A5D8QBP2</accession>
<comment type="caution">
    <text evidence="3">The sequence shown here is derived from an EMBL/GenBank/DDBJ whole genome shotgun (WGS) entry which is preliminary data.</text>
</comment>
<dbReference type="AlphaFoldDB" id="A0A5D8QBP2"/>
<organism evidence="3 4">
    <name type="scientific">Calorimonas adulescens</name>
    <dbReference type="NCBI Taxonomy" id="2606906"/>
    <lineage>
        <taxon>Bacteria</taxon>
        <taxon>Bacillati</taxon>
        <taxon>Bacillota</taxon>
        <taxon>Clostridia</taxon>
        <taxon>Thermoanaerobacterales</taxon>
        <taxon>Thermoanaerobacteraceae</taxon>
        <taxon>Calorimonas</taxon>
    </lineage>
</organism>